<name>W2RWM2_CYPE1</name>
<gene>
    <name evidence="2" type="ORF">HMPREF1541_04374</name>
</gene>
<feature type="region of interest" description="Disordered" evidence="1">
    <location>
        <begin position="21"/>
        <end position="92"/>
    </location>
</feature>
<dbReference type="EMBL" id="KB822720">
    <property type="protein sequence ID" value="ETN40099.1"/>
    <property type="molecule type" value="Genomic_DNA"/>
</dbReference>
<dbReference type="AlphaFoldDB" id="W2RWM2"/>
<dbReference type="Proteomes" id="UP000030752">
    <property type="component" value="Unassembled WGS sequence"/>
</dbReference>
<dbReference type="OrthoDB" id="5103744at2759"/>
<evidence type="ECO:0000313" key="3">
    <source>
        <dbReference type="Proteomes" id="UP000030752"/>
    </source>
</evidence>
<protein>
    <submittedName>
        <fullName evidence="2">Uncharacterized protein</fullName>
    </submittedName>
</protein>
<dbReference type="InParanoid" id="W2RWM2"/>
<dbReference type="GeneID" id="19971713"/>
<evidence type="ECO:0000256" key="1">
    <source>
        <dbReference type="SAM" id="MobiDB-lite"/>
    </source>
</evidence>
<dbReference type="eggNOG" id="ENOG502SWQ6">
    <property type="taxonomic scope" value="Eukaryota"/>
</dbReference>
<dbReference type="HOGENOM" id="CLU_933899_0_0_1"/>
<evidence type="ECO:0000313" key="2">
    <source>
        <dbReference type="EMBL" id="ETN40099.1"/>
    </source>
</evidence>
<dbReference type="VEuPathDB" id="FungiDB:HMPREF1541_04374"/>
<sequence length="298" mass="33843">MPDPWKHVLSTKDLYKCLLSERPDSLPSVTPSYLEAGNKPEIEHSQEGSACAEGLRRRHGCSENGRSSQTPNPTGTGAQHNSDDAQARHDRRVKRVEKQMETVLQEAKADRYHVFICWGKQNECDILAVAIEKVKLESQSELWKEIRRAYYASRGSWRKFVPLLRVKNVSKASISILGARGYLETSEGVRNARFLGICSKDEPAAQRRKELETAKNSIKKTTDCYYDAVTGKTEHLDIECPEYWGENEGFCPTESLHHLNEALSTLSMRPFLSLMFHNPTTSEANAQLSREKLIYSPW</sequence>
<reference evidence="2 3" key="1">
    <citation type="submission" date="2013-03" db="EMBL/GenBank/DDBJ databases">
        <title>The Genome Sequence of Phialophora europaea CBS 101466.</title>
        <authorList>
            <consortium name="The Broad Institute Genomics Platform"/>
            <person name="Cuomo C."/>
            <person name="de Hoog S."/>
            <person name="Gorbushina A."/>
            <person name="Walker B."/>
            <person name="Young S.K."/>
            <person name="Zeng Q."/>
            <person name="Gargeya S."/>
            <person name="Fitzgerald M."/>
            <person name="Haas B."/>
            <person name="Abouelleil A."/>
            <person name="Allen A.W."/>
            <person name="Alvarado L."/>
            <person name="Arachchi H.M."/>
            <person name="Berlin A.M."/>
            <person name="Chapman S.B."/>
            <person name="Gainer-Dewar J."/>
            <person name="Goldberg J."/>
            <person name="Griggs A."/>
            <person name="Gujja S."/>
            <person name="Hansen M."/>
            <person name="Howarth C."/>
            <person name="Imamovic A."/>
            <person name="Ireland A."/>
            <person name="Larimer J."/>
            <person name="McCowan C."/>
            <person name="Murphy C."/>
            <person name="Pearson M."/>
            <person name="Poon T.W."/>
            <person name="Priest M."/>
            <person name="Roberts A."/>
            <person name="Saif S."/>
            <person name="Shea T."/>
            <person name="Sisk P."/>
            <person name="Sykes S."/>
            <person name="Wortman J."/>
            <person name="Nusbaum C."/>
            <person name="Birren B."/>
        </authorList>
    </citation>
    <scope>NUCLEOTIDE SEQUENCE [LARGE SCALE GENOMIC DNA]</scope>
    <source>
        <strain evidence="2 3">CBS 101466</strain>
    </source>
</reference>
<dbReference type="RefSeq" id="XP_008716942.1">
    <property type="nucleotide sequence ID" value="XM_008718720.1"/>
</dbReference>
<organism evidence="2 3">
    <name type="scientific">Cyphellophora europaea (strain CBS 101466)</name>
    <name type="common">Phialophora europaea</name>
    <dbReference type="NCBI Taxonomy" id="1220924"/>
    <lineage>
        <taxon>Eukaryota</taxon>
        <taxon>Fungi</taxon>
        <taxon>Dikarya</taxon>
        <taxon>Ascomycota</taxon>
        <taxon>Pezizomycotina</taxon>
        <taxon>Eurotiomycetes</taxon>
        <taxon>Chaetothyriomycetidae</taxon>
        <taxon>Chaetothyriales</taxon>
        <taxon>Cyphellophoraceae</taxon>
        <taxon>Cyphellophora</taxon>
    </lineage>
</organism>
<accession>W2RWM2</accession>
<proteinExistence type="predicted"/>
<feature type="compositionally biased region" description="Polar residues" evidence="1">
    <location>
        <begin position="64"/>
        <end position="80"/>
    </location>
</feature>
<keyword evidence="3" id="KW-1185">Reference proteome</keyword>